<evidence type="ECO:0000313" key="4">
    <source>
        <dbReference type="Proteomes" id="UP000005240"/>
    </source>
</evidence>
<dbReference type="AlphaFoldDB" id="A0A180GT22"/>
<evidence type="ECO:0000256" key="1">
    <source>
        <dbReference type="SAM" id="SignalP"/>
    </source>
</evidence>
<name>A0A180GT22_PUCT1</name>
<proteinExistence type="predicted"/>
<evidence type="ECO:0000313" key="2">
    <source>
        <dbReference type="EMBL" id="OAV95910.1"/>
    </source>
</evidence>
<dbReference type="EMBL" id="ADAS02000024">
    <property type="protein sequence ID" value="OAV95910.1"/>
    <property type="molecule type" value="Genomic_DNA"/>
</dbReference>
<reference evidence="3" key="4">
    <citation type="submission" date="2025-05" db="UniProtKB">
        <authorList>
            <consortium name="EnsemblFungi"/>
        </authorList>
    </citation>
    <scope>IDENTIFICATION</scope>
    <source>
        <strain evidence="3">isolate 1-1 / race 1 (BBBD)</strain>
    </source>
</reference>
<feature type="signal peptide" evidence="1">
    <location>
        <begin position="1"/>
        <end position="19"/>
    </location>
</feature>
<evidence type="ECO:0000313" key="3">
    <source>
        <dbReference type="EnsemblFungi" id="PTTG_10298-t43_1-p1"/>
    </source>
</evidence>
<keyword evidence="4" id="KW-1185">Reference proteome</keyword>
<feature type="chain" id="PRO_5008110256" evidence="1">
    <location>
        <begin position="20"/>
        <end position="174"/>
    </location>
</feature>
<protein>
    <submittedName>
        <fullName evidence="2 3">Uncharacterized protein</fullName>
    </submittedName>
</protein>
<accession>A0A180GT22</accession>
<reference evidence="2" key="2">
    <citation type="submission" date="2016-05" db="EMBL/GenBank/DDBJ databases">
        <title>Comparative analysis highlights variable genome content of wheat rusts and divergence of the mating loci.</title>
        <authorList>
            <person name="Cuomo C.A."/>
            <person name="Bakkeren G."/>
            <person name="Szabo L."/>
            <person name="Khalil H."/>
            <person name="Joly D."/>
            <person name="Goldberg J."/>
            <person name="Young S."/>
            <person name="Zeng Q."/>
            <person name="Fellers J."/>
        </authorList>
    </citation>
    <scope>NUCLEOTIDE SEQUENCE [LARGE SCALE GENOMIC DNA]</scope>
    <source>
        <strain evidence="2">1-1 BBBD Race 1</strain>
    </source>
</reference>
<sequence length="174" mass="18603">MHCFFLAAIFVAFVQSALAIPSQLAPRAEVQTTQNKGQSKSECFGMYSIGCGMSPLYNPLWNYGLGYGTSIFGGGWLNGAYGGGYPGLLMGDGLGGGLGVGVGLGGGLFKKDVPDSTHAPNNSWLLSEIEGKVVPTWLQEDKIKQKCVKYLNSIFLTFLIQTKVNNPQIKKSTL</sequence>
<organism evidence="2">
    <name type="scientific">Puccinia triticina (isolate 1-1 / race 1 (BBBD))</name>
    <name type="common">Brown leaf rust fungus</name>
    <dbReference type="NCBI Taxonomy" id="630390"/>
    <lineage>
        <taxon>Eukaryota</taxon>
        <taxon>Fungi</taxon>
        <taxon>Dikarya</taxon>
        <taxon>Basidiomycota</taxon>
        <taxon>Pucciniomycotina</taxon>
        <taxon>Pucciniomycetes</taxon>
        <taxon>Pucciniales</taxon>
        <taxon>Pucciniaceae</taxon>
        <taxon>Puccinia</taxon>
    </lineage>
</organism>
<keyword evidence="1" id="KW-0732">Signal</keyword>
<dbReference type="Proteomes" id="UP000005240">
    <property type="component" value="Unassembled WGS sequence"/>
</dbReference>
<reference evidence="2" key="1">
    <citation type="submission" date="2009-11" db="EMBL/GenBank/DDBJ databases">
        <authorList>
            <consortium name="The Broad Institute Genome Sequencing Platform"/>
            <person name="Ward D."/>
            <person name="Feldgarden M."/>
            <person name="Earl A."/>
            <person name="Young S.K."/>
            <person name="Zeng Q."/>
            <person name="Koehrsen M."/>
            <person name="Alvarado L."/>
            <person name="Berlin A."/>
            <person name="Bochicchio J."/>
            <person name="Borenstein D."/>
            <person name="Chapman S.B."/>
            <person name="Chen Z."/>
            <person name="Engels R."/>
            <person name="Freedman E."/>
            <person name="Gellesch M."/>
            <person name="Goldberg J."/>
            <person name="Griggs A."/>
            <person name="Gujja S."/>
            <person name="Heilman E."/>
            <person name="Heiman D."/>
            <person name="Hepburn T."/>
            <person name="Howarth C."/>
            <person name="Jen D."/>
            <person name="Larson L."/>
            <person name="Lewis B."/>
            <person name="Mehta T."/>
            <person name="Park D."/>
            <person name="Pearson M."/>
            <person name="Roberts A."/>
            <person name="Saif S."/>
            <person name="Shea T."/>
            <person name="Shenoy N."/>
            <person name="Sisk P."/>
            <person name="Stolte C."/>
            <person name="Sykes S."/>
            <person name="Thomson T."/>
            <person name="Walk T."/>
            <person name="White J."/>
            <person name="Yandava C."/>
            <person name="Izard J."/>
            <person name="Baranova O.V."/>
            <person name="Blanton J.M."/>
            <person name="Tanner A.C."/>
            <person name="Dewhirst F.E."/>
            <person name="Haas B."/>
            <person name="Nusbaum C."/>
            <person name="Birren B."/>
        </authorList>
    </citation>
    <scope>NUCLEOTIDE SEQUENCE [LARGE SCALE GENOMIC DNA]</scope>
    <source>
        <strain evidence="2">1-1 BBBD Race 1</strain>
    </source>
</reference>
<gene>
    <name evidence="2" type="ORF">PTTG_10298</name>
</gene>
<reference evidence="3 4" key="3">
    <citation type="journal article" date="2017" name="G3 (Bethesda)">
        <title>Comparative analysis highlights variable genome content of wheat rusts and divergence of the mating loci.</title>
        <authorList>
            <person name="Cuomo C.A."/>
            <person name="Bakkeren G."/>
            <person name="Khalil H.B."/>
            <person name="Panwar V."/>
            <person name="Joly D."/>
            <person name="Linning R."/>
            <person name="Sakthikumar S."/>
            <person name="Song X."/>
            <person name="Adiconis X."/>
            <person name="Fan L."/>
            <person name="Goldberg J.M."/>
            <person name="Levin J.Z."/>
            <person name="Young S."/>
            <person name="Zeng Q."/>
            <person name="Anikster Y."/>
            <person name="Bruce M."/>
            <person name="Wang M."/>
            <person name="Yin C."/>
            <person name="McCallum B."/>
            <person name="Szabo L.J."/>
            <person name="Hulbert S."/>
            <person name="Chen X."/>
            <person name="Fellers J.P."/>
        </authorList>
    </citation>
    <scope>NUCLEOTIDE SEQUENCE</scope>
    <source>
        <strain evidence="3">isolate 1-1 / race 1 (BBBD)</strain>
        <strain evidence="4">Isolate 1-1 / race 1 (BBBD)</strain>
    </source>
</reference>
<dbReference type="EnsemblFungi" id="PTTG_10298-t43_1">
    <property type="protein sequence ID" value="PTTG_10298-t43_1-p1"/>
    <property type="gene ID" value="PTTG_10298"/>
</dbReference>
<dbReference type="VEuPathDB" id="FungiDB:PTTG_10298"/>